<dbReference type="RefSeq" id="WP_176160104.1">
    <property type="nucleotide sequence ID" value="NZ_CP054929.1"/>
</dbReference>
<protein>
    <submittedName>
        <fullName evidence="2">DUF3574 domain-containing protein</fullName>
    </submittedName>
</protein>
<sequence>MSITTSRLRLAALASAAVLALGAPVAYATRDDGSAAPATGAATAHRGAAYVETRLFFGTARADGGAPVTDRQFRAFVDRRITPRFPAGLTLQEGHGQWRDRHGTIQRERSYELILLYPRARASAQDGPIEDIRTAYEREFEQESVARADEATWVDF</sequence>
<keyword evidence="3" id="KW-1185">Reference proteome</keyword>
<dbReference type="InterPro" id="IPR021957">
    <property type="entry name" value="DUF3574"/>
</dbReference>
<feature type="signal peptide" evidence="1">
    <location>
        <begin position="1"/>
        <end position="28"/>
    </location>
</feature>
<proteinExistence type="predicted"/>
<dbReference type="Pfam" id="PF12098">
    <property type="entry name" value="DUF3574"/>
    <property type="match status" value="1"/>
</dbReference>
<organism evidence="2 3">
    <name type="scientific">Streptomyces buecherae</name>
    <dbReference type="NCBI Taxonomy" id="2763006"/>
    <lineage>
        <taxon>Bacteria</taxon>
        <taxon>Bacillati</taxon>
        <taxon>Actinomycetota</taxon>
        <taxon>Actinomycetes</taxon>
        <taxon>Kitasatosporales</taxon>
        <taxon>Streptomycetaceae</taxon>
        <taxon>Streptomyces</taxon>
    </lineage>
</organism>
<evidence type="ECO:0000313" key="3">
    <source>
        <dbReference type="Proteomes" id="UP000509303"/>
    </source>
</evidence>
<dbReference type="AlphaFoldDB" id="A0A7H8N1M6"/>
<dbReference type="Proteomes" id="UP000509303">
    <property type="component" value="Chromosome"/>
</dbReference>
<reference evidence="2 3" key="1">
    <citation type="submission" date="2020-06" db="EMBL/GenBank/DDBJ databases">
        <title>Genome mining for natural products.</title>
        <authorList>
            <person name="Zhang B."/>
            <person name="Shi J."/>
            <person name="Ge H."/>
        </authorList>
    </citation>
    <scope>NUCLEOTIDE SEQUENCE [LARGE SCALE GENOMIC DNA]</scope>
    <source>
        <strain evidence="2 3">NA00687</strain>
    </source>
</reference>
<gene>
    <name evidence="2" type="ORF">HUT08_01300</name>
</gene>
<feature type="chain" id="PRO_5028989035" evidence="1">
    <location>
        <begin position="29"/>
        <end position="156"/>
    </location>
</feature>
<name>A0A7H8N1M6_9ACTN</name>
<evidence type="ECO:0000256" key="1">
    <source>
        <dbReference type="SAM" id="SignalP"/>
    </source>
</evidence>
<evidence type="ECO:0000313" key="2">
    <source>
        <dbReference type="EMBL" id="QKW48407.1"/>
    </source>
</evidence>
<accession>A0A7H8N1M6</accession>
<keyword evidence="1" id="KW-0732">Signal</keyword>
<dbReference type="EMBL" id="CP054929">
    <property type="protein sequence ID" value="QKW48407.1"/>
    <property type="molecule type" value="Genomic_DNA"/>
</dbReference>